<keyword evidence="4 6" id="KW-0520">NAD</keyword>
<reference evidence="8 9" key="1">
    <citation type="submission" date="2019-10" db="EMBL/GenBank/DDBJ databases">
        <title>Epibacterium sp. nov., isolated from seawater.</title>
        <authorList>
            <person name="Zhang X."/>
            <person name="Li N."/>
        </authorList>
    </citation>
    <scope>NUCLEOTIDE SEQUENCE [LARGE SCALE GENOMIC DNA]</scope>
    <source>
        <strain evidence="8 9">SM1969</strain>
    </source>
</reference>
<dbReference type="AlphaFoldDB" id="A0A844AY73"/>
<evidence type="ECO:0000256" key="3">
    <source>
        <dbReference type="ARBA" id="ARBA00023002"/>
    </source>
</evidence>
<gene>
    <name evidence="6" type="primary">azoR</name>
    <name evidence="8" type="ORF">GG681_05700</name>
</gene>
<dbReference type="PANTHER" id="PTHR43741">
    <property type="entry name" value="FMN-DEPENDENT NADH-AZOREDUCTASE 1"/>
    <property type="match status" value="1"/>
</dbReference>
<dbReference type="Proteomes" id="UP000436694">
    <property type="component" value="Unassembled WGS sequence"/>
</dbReference>
<dbReference type="InterPro" id="IPR050104">
    <property type="entry name" value="FMN-dep_NADH:Q_OxRdtase_AzoR1"/>
</dbReference>
<comment type="catalytic activity">
    <reaction evidence="5">
        <text>N,N-dimethyl-1,4-phenylenediamine + anthranilate + 2 NAD(+) = 2-(4-dimethylaminophenyl)diazenylbenzoate + 2 NADH + 2 H(+)</text>
        <dbReference type="Rhea" id="RHEA:55872"/>
        <dbReference type="ChEBI" id="CHEBI:15378"/>
        <dbReference type="ChEBI" id="CHEBI:15783"/>
        <dbReference type="ChEBI" id="CHEBI:16567"/>
        <dbReference type="ChEBI" id="CHEBI:57540"/>
        <dbReference type="ChEBI" id="CHEBI:57945"/>
        <dbReference type="ChEBI" id="CHEBI:71579"/>
        <dbReference type="EC" id="1.7.1.17"/>
    </reaction>
    <physiologicalReaction direction="right-to-left" evidence="5">
        <dbReference type="Rhea" id="RHEA:55874"/>
    </physiologicalReaction>
</comment>
<accession>A0A844AY73</accession>
<dbReference type="Pfam" id="PF02525">
    <property type="entry name" value="Flavodoxin_2"/>
    <property type="match status" value="1"/>
</dbReference>
<dbReference type="HAMAP" id="MF_01216">
    <property type="entry name" value="Azoreductase_type1"/>
    <property type="match status" value="1"/>
</dbReference>
<comment type="cofactor">
    <cofactor evidence="6">
        <name>FMN</name>
        <dbReference type="ChEBI" id="CHEBI:58210"/>
    </cofactor>
    <text evidence="6">Binds 1 FMN per subunit.</text>
</comment>
<comment type="subunit">
    <text evidence="6">Homodimer.</text>
</comment>
<dbReference type="InterPro" id="IPR003680">
    <property type="entry name" value="Flavodoxin_fold"/>
</dbReference>
<comment type="function">
    <text evidence="6">Quinone reductase that provides resistance to thiol-specific stress caused by electrophilic quinones.</text>
</comment>
<dbReference type="EMBL" id="WIXK01000002">
    <property type="protein sequence ID" value="MQY42126.1"/>
    <property type="molecule type" value="Genomic_DNA"/>
</dbReference>
<organism evidence="8 9">
    <name type="scientific">Tritonibacter aquimaris</name>
    <dbReference type="NCBI Taxonomy" id="2663379"/>
    <lineage>
        <taxon>Bacteria</taxon>
        <taxon>Pseudomonadati</taxon>
        <taxon>Pseudomonadota</taxon>
        <taxon>Alphaproteobacteria</taxon>
        <taxon>Rhodobacterales</taxon>
        <taxon>Paracoccaceae</taxon>
        <taxon>Tritonibacter</taxon>
    </lineage>
</organism>
<evidence type="ECO:0000256" key="1">
    <source>
        <dbReference type="ARBA" id="ARBA00022630"/>
    </source>
</evidence>
<feature type="binding site" evidence="6">
    <location>
        <begin position="38"/>
        <end position="40"/>
    </location>
    <ligand>
        <name>FMN</name>
        <dbReference type="ChEBI" id="CHEBI:58210"/>
    </ligand>
</feature>
<dbReference type="RefSeq" id="WP_153545974.1">
    <property type="nucleotide sequence ID" value="NZ_WIXK01000002.1"/>
</dbReference>
<dbReference type="GO" id="GO:0016655">
    <property type="term" value="F:oxidoreductase activity, acting on NAD(P)H, quinone or similar compound as acceptor"/>
    <property type="evidence" value="ECO:0007669"/>
    <property type="project" value="InterPro"/>
</dbReference>
<evidence type="ECO:0000259" key="7">
    <source>
        <dbReference type="Pfam" id="PF02525"/>
    </source>
</evidence>
<dbReference type="SUPFAM" id="SSF52218">
    <property type="entry name" value="Flavoproteins"/>
    <property type="match status" value="1"/>
</dbReference>
<dbReference type="GO" id="GO:0010181">
    <property type="term" value="F:FMN binding"/>
    <property type="evidence" value="ECO:0007669"/>
    <property type="project" value="UniProtKB-UniRule"/>
</dbReference>
<evidence type="ECO:0000256" key="6">
    <source>
        <dbReference type="HAMAP-Rule" id="MF_01216"/>
    </source>
</evidence>
<protein>
    <recommendedName>
        <fullName evidence="6">FMN dependent NADH:quinone oxidoreductase</fullName>
        <ecNumber evidence="6">1.6.5.-</ecNumber>
    </recommendedName>
    <alternativeName>
        <fullName evidence="6">Azo-dye reductase</fullName>
    </alternativeName>
    <alternativeName>
        <fullName evidence="6">FMN-dependent NADH-azo compound oxidoreductase</fullName>
    </alternativeName>
    <alternativeName>
        <fullName evidence="6">FMN-dependent NADH-azoreductase</fullName>
        <ecNumber evidence="6">1.7.1.17</ecNumber>
    </alternativeName>
</protein>
<keyword evidence="1 6" id="KW-0285">Flavoprotein</keyword>
<evidence type="ECO:0000313" key="8">
    <source>
        <dbReference type="EMBL" id="MQY42126.1"/>
    </source>
</evidence>
<dbReference type="GO" id="GO:0016652">
    <property type="term" value="F:oxidoreductase activity, acting on NAD(P)H as acceptor"/>
    <property type="evidence" value="ECO:0007669"/>
    <property type="project" value="UniProtKB-UniRule"/>
</dbReference>
<evidence type="ECO:0000256" key="2">
    <source>
        <dbReference type="ARBA" id="ARBA00022643"/>
    </source>
</evidence>
<dbReference type="EC" id="1.6.5.-" evidence="6"/>
<comment type="catalytic activity">
    <reaction evidence="6">
        <text>2 a quinone + NADH + H(+) = 2 a 1,4-benzosemiquinone + NAD(+)</text>
        <dbReference type="Rhea" id="RHEA:65952"/>
        <dbReference type="ChEBI" id="CHEBI:15378"/>
        <dbReference type="ChEBI" id="CHEBI:57540"/>
        <dbReference type="ChEBI" id="CHEBI:57945"/>
        <dbReference type="ChEBI" id="CHEBI:132124"/>
        <dbReference type="ChEBI" id="CHEBI:134225"/>
    </reaction>
</comment>
<dbReference type="EC" id="1.7.1.17" evidence="6"/>
<comment type="caution">
    <text evidence="8">The sequence shown here is derived from an EMBL/GenBank/DDBJ whole genome shotgun (WGS) entry which is preliminary data.</text>
</comment>
<feature type="binding site" evidence="6">
    <location>
        <position position="32"/>
    </location>
    <ligand>
        <name>FMN</name>
        <dbReference type="ChEBI" id="CHEBI:58210"/>
    </ligand>
</feature>
<keyword evidence="3 6" id="KW-0560">Oxidoreductase</keyword>
<dbReference type="InterPro" id="IPR023048">
    <property type="entry name" value="NADH:quinone_OxRdtase_FMN_depd"/>
</dbReference>
<dbReference type="PANTHER" id="PTHR43741:SF4">
    <property type="entry name" value="FMN-DEPENDENT NADH:QUINONE OXIDOREDUCTASE"/>
    <property type="match status" value="1"/>
</dbReference>
<keyword evidence="9" id="KW-1185">Reference proteome</keyword>
<name>A0A844AY73_9RHOB</name>
<proteinExistence type="inferred from homology"/>
<evidence type="ECO:0000313" key="9">
    <source>
        <dbReference type="Proteomes" id="UP000436694"/>
    </source>
</evidence>
<evidence type="ECO:0000256" key="4">
    <source>
        <dbReference type="ARBA" id="ARBA00023027"/>
    </source>
</evidence>
<dbReference type="InterPro" id="IPR029039">
    <property type="entry name" value="Flavoprotein-like_sf"/>
</dbReference>
<dbReference type="Gene3D" id="3.40.50.360">
    <property type="match status" value="1"/>
</dbReference>
<keyword evidence="2 6" id="KW-0288">FMN</keyword>
<comment type="function">
    <text evidence="6">Also exhibits azoreductase activity. Catalyzes the reductive cleavage of the azo bond in aromatic azo compounds to the corresponding amines.</text>
</comment>
<feature type="domain" description="Flavodoxin-like fold" evidence="7">
    <location>
        <begin position="24"/>
        <end position="221"/>
    </location>
</feature>
<comment type="similarity">
    <text evidence="6">Belongs to the azoreductase type 1 family.</text>
</comment>
<evidence type="ECO:0000256" key="5">
    <source>
        <dbReference type="ARBA" id="ARBA00048542"/>
    </source>
</evidence>
<comment type="caution">
    <text evidence="6">Lacks conserved residue(s) required for the propagation of feature annotation.</text>
</comment>
<dbReference type="GO" id="GO:0009055">
    <property type="term" value="F:electron transfer activity"/>
    <property type="evidence" value="ECO:0007669"/>
    <property type="project" value="UniProtKB-UniRule"/>
</dbReference>
<sequence>MKFFNFLFGKREAAPTVATKADVKKILHIVASPRGADSQSSKLAEAYLQAAKAENPNVVVDVLNLWDEDLPEFDGDKAAAKMTFFGVGEMDGQRQSAWDQIVAITQRFTEADEYVLSVPMWNGGIPYRLKQYIDIITQPGLTFGFTPESGYGGLLQEKRARVFYTAGVYAPGADPKYGDDYHSAYLRWWLELVGVTDIEVVRFQPSLMTADQAGDQNAAAARSAALARQ</sequence>